<organism evidence="4 5">
    <name type="scientific">Oryza sativa subsp. indica</name>
    <name type="common">Rice</name>
    <dbReference type="NCBI Taxonomy" id="39946"/>
    <lineage>
        <taxon>Eukaryota</taxon>
        <taxon>Viridiplantae</taxon>
        <taxon>Streptophyta</taxon>
        <taxon>Embryophyta</taxon>
        <taxon>Tracheophyta</taxon>
        <taxon>Spermatophyta</taxon>
        <taxon>Magnoliopsida</taxon>
        <taxon>Liliopsida</taxon>
        <taxon>Poales</taxon>
        <taxon>Poaceae</taxon>
        <taxon>BOP clade</taxon>
        <taxon>Oryzoideae</taxon>
        <taxon>Oryzeae</taxon>
        <taxon>Oryzinae</taxon>
        <taxon>Oryza</taxon>
        <taxon>Oryza sativa</taxon>
    </lineage>
</organism>
<evidence type="ECO:0000256" key="1">
    <source>
        <dbReference type="ARBA" id="ARBA00004287"/>
    </source>
</evidence>
<evidence type="ECO:0000259" key="3">
    <source>
        <dbReference type="PROSITE" id="PS50190"/>
    </source>
</evidence>
<keyword evidence="5" id="KW-1185">Reference proteome</keyword>
<sequence length="353" mass="39605">MISKRRWDATAAAGSGNNETWVDFVRKRKLRKKKVAIAANHYNRDEKKGMEYLRLSQLVPTPPEPRSMAFFLRYSPGLDKNKIGELLGDPEEQSLRVLKEFTETFDFTGVILDTALRTYLETFRLPGESQKIQRILEAFSERFYEQQTAEFTTLLNPYATTEETLFTFSNELKPRMATLALFTITNRFGESVRGAWKNVVDCLLKLKRLKLLPLSLVDQDGGGAAAVSTERLGHRAKSESGVIFPSSHRGAGTSRHVSGMIGRFSQFLSLDAGGESLLSVGSEFENNLKIIQQCRIGSIFTESGKLPDESVQNLGRALIFAGGGKGQKFSTPVEEEETECTHYLYNHLRKTMA</sequence>
<dbReference type="PANTHER" id="PTHR10663:SF322">
    <property type="entry name" value="ARF GUANINE-NUCLEOTIDE EXCHANGE FACTOR GNL2"/>
    <property type="match status" value="1"/>
</dbReference>
<dbReference type="SMART" id="SM00222">
    <property type="entry name" value="Sec7"/>
    <property type="match status" value="1"/>
</dbReference>
<dbReference type="HOGENOM" id="CLU_786165_0_0_1"/>
<dbReference type="Gene3D" id="1.10.220.20">
    <property type="match status" value="1"/>
</dbReference>
<reference evidence="4 5" key="1">
    <citation type="journal article" date="2005" name="PLoS Biol.">
        <title>The genomes of Oryza sativa: a history of duplications.</title>
        <authorList>
            <person name="Yu J."/>
            <person name="Wang J."/>
            <person name="Lin W."/>
            <person name="Li S."/>
            <person name="Li H."/>
            <person name="Zhou J."/>
            <person name="Ni P."/>
            <person name="Dong W."/>
            <person name="Hu S."/>
            <person name="Zeng C."/>
            <person name="Zhang J."/>
            <person name="Zhang Y."/>
            <person name="Li R."/>
            <person name="Xu Z."/>
            <person name="Li S."/>
            <person name="Li X."/>
            <person name="Zheng H."/>
            <person name="Cong L."/>
            <person name="Lin L."/>
            <person name="Yin J."/>
            <person name="Geng J."/>
            <person name="Li G."/>
            <person name="Shi J."/>
            <person name="Liu J."/>
            <person name="Lv H."/>
            <person name="Li J."/>
            <person name="Wang J."/>
            <person name="Deng Y."/>
            <person name="Ran L."/>
            <person name="Shi X."/>
            <person name="Wang X."/>
            <person name="Wu Q."/>
            <person name="Li C."/>
            <person name="Ren X."/>
            <person name="Wang J."/>
            <person name="Wang X."/>
            <person name="Li D."/>
            <person name="Liu D."/>
            <person name="Zhang X."/>
            <person name="Ji Z."/>
            <person name="Zhao W."/>
            <person name="Sun Y."/>
            <person name="Zhang Z."/>
            <person name="Bao J."/>
            <person name="Han Y."/>
            <person name="Dong L."/>
            <person name="Ji J."/>
            <person name="Chen P."/>
            <person name="Wu S."/>
            <person name="Liu J."/>
            <person name="Xiao Y."/>
            <person name="Bu D."/>
            <person name="Tan J."/>
            <person name="Yang L."/>
            <person name="Ye C."/>
            <person name="Zhang J."/>
            <person name="Xu J."/>
            <person name="Zhou Y."/>
            <person name="Yu Y."/>
            <person name="Zhang B."/>
            <person name="Zhuang S."/>
            <person name="Wei H."/>
            <person name="Liu B."/>
            <person name="Lei M."/>
            <person name="Yu H."/>
            <person name="Li Y."/>
            <person name="Xu H."/>
            <person name="Wei S."/>
            <person name="He X."/>
            <person name="Fang L."/>
            <person name="Zhang Z."/>
            <person name="Zhang Y."/>
            <person name="Huang X."/>
            <person name="Su Z."/>
            <person name="Tong W."/>
            <person name="Li J."/>
            <person name="Tong Z."/>
            <person name="Li S."/>
            <person name="Ye J."/>
            <person name="Wang L."/>
            <person name="Fang L."/>
            <person name="Lei T."/>
            <person name="Chen C."/>
            <person name="Chen H."/>
            <person name="Xu Z."/>
            <person name="Li H."/>
            <person name="Huang H."/>
            <person name="Zhang F."/>
            <person name="Xu H."/>
            <person name="Li N."/>
            <person name="Zhao C."/>
            <person name="Li S."/>
            <person name="Dong L."/>
            <person name="Huang Y."/>
            <person name="Li L."/>
            <person name="Xi Y."/>
            <person name="Qi Q."/>
            <person name="Li W."/>
            <person name="Zhang B."/>
            <person name="Hu W."/>
            <person name="Zhang Y."/>
            <person name="Tian X."/>
            <person name="Jiao Y."/>
            <person name="Liang X."/>
            <person name="Jin J."/>
            <person name="Gao L."/>
            <person name="Zheng W."/>
            <person name="Hao B."/>
            <person name="Liu S."/>
            <person name="Wang W."/>
            <person name="Yuan L."/>
            <person name="Cao M."/>
            <person name="McDermott J."/>
            <person name="Samudrala R."/>
            <person name="Wang J."/>
            <person name="Wong G.K."/>
            <person name="Yang H."/>
        </authorList>
    </citation>
    <scope>NUCLEOTIDE SEQUENCE [LARGE SCALE GENOMIC DNA]</scope>
    <source>
        <strain evidence="5">cv. 93-11</strain>
    </source>
</reference>
<dbReference type="InterPro" id="IPR035999">
    <property type="entry name" value="Sec7_dom_sf"/>
</dbReference>
<evidence type="ECO:0000313" key="5">
    <source>
        <dbReference type="Proteomes" id="UP000007015"/>
    </source>
</evidence>
<dbReference type="GO" id="GO:0032012">
    <property type="term" value="P:regulation of ARF protein signal transduction"/>
    <property type="evidence" value="ECO:0007669"/>
    <property type="project" value="InterPro"/>
</dbReference>
<proteinExistence type="predicted"/>
<protein>
    <recommendedName>
        <fullName evidence="3">SEC7 domain-containing protein</fullName>
    </recommendedName>
</protein>
<dbReference type="PANTHER" id="PTHR10663">
    <property type="entry name" value="GUANYL-NUCLEOTIDE EXCHANGE FACTOR"/>
    <property type="match status" value="1"/>
</dbReference>
<comment type="subcellular location">
    <subcellularLocation>
        <location evidence="2">Cytoplasm</location>
        <location evidence="2">Cytosol</location>
    </subcellularLocation>
    <subcellularLocation>
        <location evidence="1">Membrane</location>
        <topology evidence="1">Peripheral membrane protein</topology>
        <orientation evidence="1">Cytoplasmic side</orientation>
    </subcellularLocation>
</comment>
<dbReference type="Gene3D" id="1.10.1000.11">
    <property type="entry name" value="Arf Nucleotide-binding Site Opener,domain 2"/>
    <property type="match status" value="1"/>
</dbReference>
<gene>
    <name evidence="4" type="ORF">OsI_18861</name>
</gene>
<dbReference type="Proteomes" id="UP000007015">
    <property type="component" value="Chromosome 5"/>
</dbReference>
<dbReference type="InterPro" id="IPR000904">
    <property type="entry name" value="Sec7_dom"/>
</dbReference>
<dbReference type="GO" id="GO:0016020">
    <property type="term" value="C:membrane"/>
    <property type="evidence" value="ECO:0007669"/>
    <property type="project" value="UniProtKB-SubCell"/>
</dbReference>
<dbReference type="Pfam" id="PF01369">
    <property type="entry name" value="Sec7"/>
    <property type="match status" value="1"/>
</dbReference>
<dbReference type="STRING" id="39946.B8AZ58"/>
<accession>B8AZ58</accession>
<evidence type="ECO:0000256" key="2">
    <source>
        <dbReference type="ARBA" id="ARBA00004514"/>
    </source>
</evidence>
<dbReference type="InterPro" id="IPR023394">
    <property type="entry name" value="Sec7_C_sf"/>
</dbReference>
<feature type="domain" description="SEC7" evidence="3">
    <location>
        <begin position="24"/>
        <end position="194"/>
    </location>
</feature>
<dbReference type="AlphaFoldDB" id="B8AZ58"/>
<name>B8AZ58_ORYSI</name>
<dbReference type="GO" id="GO:0005085">
    <property type="term" value="F:guanyl-nucleotide exchange factor activity"/>
    <property type="evidence" value="ECO:0007669"/>
    <property type="project" value="InterPro"/>
</dbReference>
<dbReference type="PROSITE" id="PS50190">
    <property type="entry name" value="SEC7"/>
    <property type="match status" value="1"/>
</dbReference>
<dbReference type="EMBL" id="CM000130">
    <property type="protein sequence ID" value="EEC78701.1"/>
    <property type="molecule type" value="Genomic_DNA"/>
</dbReference>
<dbReference type="SUPFAM" id="SSF48425">
    <property type="entry name" value="Sec7 domain"/>
    <property type="match status" value="1"/>
</dbReference>
<dbReference type="Gramene" id="BGIOSGA019356-TA">
    <property type="protein sequence ID" value="BGIOSGA019356-PA"/>
    <property type="gene ID" value="BGIOSGA019356"/>
</dbReference>
<evidence type="ECO:0000313" key="4">
    <source>
        <dbReference type="EMBL" id="EEC78701.1"/>
    </source>
</evidence>
<dbReference type="GO" id="GO:0005829">
    <property type="term" value="C:cytosol"/>
    <property type="evidence" value="ECO:0007669"/>
    <property type="project" value="UniProtKB-SubCell"/>
</dbReference>